<dbReference type="InterPro" id="IPR036291">
    <property type="entry name" value="NAD(P)-bd_dom_sf"/>
</dbReference>
<protein>
    <recommendedName>
        <fullName evidence="1">CoA-binding domain-containing protein</fullName>
    </recommendedName>
</protein>
<dbReference type="EMBL" id="UINC01191618">
    <property type="protein sequence ID" value="SVE06352.1"/>
    <property type="molecule type" value="Genomic_DNA"/>
</dbReference>
<feature type="domain" description="CoA-binding" evidence="1">
    <location>
        <begin position="10"/>
        <end position="96"/>
    </location>
</feature>
<proteinExistence type="predicted"/>
<accession>A0A383AF67</accession>
<name>A0A383AF67_9ZZZZ</name>
<evidence type="ECO:0000313" key="2">
    <source>
        <dbReference type="EMBL" id="SVE06352.1"/>
    </source>
</evidence>
<gene>
    <name evidence="2" type="ORF">METZ01_LOCUS459206</name>
</gene>
<dbReference type="SMART" id="SM00881">
    <property type="entry name" value="CoA_binding"/>
    <property type="match status" value="1"/>
</dbReference>
<dbReference type="InterPro" id="IPR003781">
    <property type="entry name" value="CoA-bd"/>
</dbReference>
<dbReference type="Pfam" id="PF13380">
    <property type="entry name" value="CoA_binding_2"/>
    <property type="match status" value="1"/>
</dbReference>
<dbReference type="PANTHER" id="PTHR33303">
    <property type="entry name" value="CYTOPLASMIC PROTEIN-RELATED"/>
    <property type="match status" value="1"/>
</dbReference>
<organism evidence="2">
    <name type="scientific">marine metagenome</name>
    <dbReference type="NCBI Taxonomy" id="408172"/>
    <lineage>
        <taxon>unclassified sequences</taxon>
        <taxon>metagenomes</taxon>
        <taxon>ecological metagenomes</taxon>
    </lineage>
</organism>
<dbReference type="SUPFAM" id="SSF51735">
    <property type="entry name" value="NAD(P)-binding Rossmann-fold domains"/>
    <property type="match status" value="1"/>
</dbReference>
<dbReference type="PANTHER" id="PTHR33303:SF2">
    <property type="entry name" value="COA-BINDING DOMAIN-CONTAINING PROTEIN"/>
    <property type="match status" value="1"/>
</dbReference>
<sequence length="138" mass="15542">MVGVSSEKKGEDPKNLKRKPANVVMKYMQDFGYKVIPVNPFAEGEIINGETVVDSLEKISEPVDIVDIFRPSKEAPGIANEAVKIGSKVLWLQYGIQNEEAEKIAENSKIQYVSNKCIKQEYQRLFQKANPVFPVLKN</sequence>
<dbReference type="Gene3D" id="3.40.50.720">
    <property type="entry name" value="NAD(P)-binding Rossmann-like Domain"/>
    <property type="match status" value="1"/>
</dbReference>
<evidence type="ECO:0000259" key="1">
    <source>
        <dbReference type="SMART" id="SM00881"/>
    </source>
</evidence>
<dbReference type="AlphaFoldDB" id="A0A383AF67"/>
<reference evidence="2" key="1">
    <citation type="submission" date="2018-05" db="EMBL/GenBank/DDBJ databases">
        <authorList>
            <person name="Lanie J.A."/>
            <person name="Ng W.-L."/>
            <person name="Kazmierczak K.M."/>
            <person name="Andrzejewski T.M."/>
            <person name="Davidsen T.M."/>
            <person name="Wayne K.J."/>
            <person name="Tettelin H."/>
            <person name="Glass J.I."/>
            <person name="Rusch D."/>
            <person name="Podicherti R."/>
            <person name="Tsui H.-C.T."/>
            <person name="Winkler M.E."/>
        </authorList>
    </citation>
    <scope>NUCLEOTIDE SEQUENCE</scope>
</reference>